<proteinExistence type="predicted"/>
<protein>
    <submittedName>
        <fullName evidence="1">Uncharacterized protein</fullName>
    </submittedName>
</protein>
<gene>
    <name evidence="1" type="ORF">S01H4_48498</name>
</gene>
<dbReference type="EMBL" id="BART01027350">
    <property type="protein sequence ID" value="GAG92074.1"/>
    <property type="molecule type" value="Genomic_DNA"/>
</dbReference>
<organism evidence="1">
    <name type="scientific">marine sediment metagenome</name>
    <dbReference type="NCBI Taxonomy" id="412755"/>
    <lineage>
        <taxon>unclassified sequences</taxon>
        <taxon>metagenomes</taxon>
        <taxon>ecological metagenomes</taxon>
    </lineage>
</organism>
<accession>X1B8J6</accession>
<name>X1B8J6_9ZZZZ</name>
<evidence type="ECO:0000313" key="1">
    <source>
        <dbReference type="EMBL" id="GAG92074.1"/>
    </source>
</evidence>
<dbReference type="AlphaFoldDB" id="X1B8J6"/>
<comment type="caution">
    <text evidence="1">The sequence shown here is derived from an EMBL/GenBank/DDBJ whole genome shotgun (WGS) entry which is preliminary data.</text>
</comment>
<reference evidence="1" key="1">
    <citation type="journal article" date="2014" name="Front. Microbiol.">
        <title>High frequency of phylogenetically diverse reductive dehalogenase-homologous genes in deep subseafloor sedimentary metagenomes.</title>
        <authorList>
            <person name="Kawai M."/>
            <person name="Futagami T."/>
            <person name="Toyoda A."/>
            <person name="Takaki Y."/>
            <person name="Nishi S."/>
            <person name="Hori S."/>
            <person name="Arai W."/>
            <person name="Tsubouchi T."/>
            <person name="Morono Y."/>
            <person name="Uchiyama I."/>
            <person name="Ito T."/>
            <person name="Fujiyama A."/>
            <person name="Inagaki F."/>
            <person name="Takami H."/>
        </authorList>
    </citation>
    <scope>NUCLEOTIDE SEQUENCE</scope>
    <source>
        <strain evidence="1">Expedition CK06-06</strain>
    </source>
</reference>
<sequence>MTEDRGKECEDCGKMVDWGQDLITCPDCGGHVAIVEMGF</sequence>